<evidence type="ECO:0000256" key="6">
    <source>
        <dbReference type="ARBA" id="ARBA00023204"/>
    </source>
</evidence>
<keyword evidence="12" id="KW-1185">Reference proteome</keyword>
<dbReference type="PROSITE" id="PS50172">
    <property type="entry name" value="BRCT"/>
    <property type="match status" value="1"/>
</dbReference>
<dbReference type="SUPFAM" id="SSF81585">
    <property type="entry name" value="PsbU/PolX domain-like"/>
    <property type="match status" value="1"/>
</dbReference>
<evidence type="ECO:0000256" key="2">
    <source>
        <dbReference type="ARBA" id="ARBA00022679"/>
    </source>
</evidence>
<dbReference type="InterPro" id="IPR019843">
    <property type="entry name" value="DNA_pol-X_BS"/>
</dbReference>
<dbReference type="PANTHER" id="PTHR11276:SF29">
    <property type="entry name" value="DNA POLYMERASE TYPE-X FAMILY PROTEIN POL4"/>
    <property type="match status" value="1"/>
</dbReference>
<dbReference type="InterPro" id="IPR028207">
    <property type="entry name" value="DNA_pol_B_palm_palm"/>
</dbReference>
<dbReference type="FunFam" id="3.30.210.10:FF:000005">
    <property type="entry name" value="DNA polymerase IV"/>
    <property type="match status" value="1"/>
</dbReference>
<reference evidence="11 12" key="1">
    <citation type="submission" date="2019-06" db="EMBL/GenBank/DDBJ databases">
        <title>Genome Sequence of the Brown Rot Fungal Pathogen Monilinia laxa.</title>
        <authorList>
            <person name="De Miccolis Angelini R.M."/>
            <person name="Landi L."/>
            <person name="Abate D."/>
            <person name="Pollastro S."/>
            <person name="Romanazzi G."/>
            <person name="Faretra F."/>
        </authorList>
    </citation>
    <scope>NUCLEOTIDE SEQUENCE [LARGE SCALE GENOMIC DNA]</scope>
    <source>
        <strain evidence="11 12">Mlax316</strain>
    </source>
</reference>
<dbReference type="InterPro" id="IPR029398">
    <property type="entry name" value="PolB_thumb"/>
</dbReference>
<accession>A0A5N6JUP3</accession>
<feature type="compositionally biased region" description="Pro residues" evidence="9">
    <location>
        <begin position="566"/>
        <end position="578"/>
    </location>
</feature>
<keyword evidence="8" id="KW-0539">Nucleus</keyword>
<evidence type="ECO:0000256" key="1">
    <source>
        <dbReference type="ARBA" id="ARBA00008323"/>
    </source>
</evidence>
<dbReference type="Proteomes" id="UP000326757">
    <property type="component" value="Unassembled WGS sequence"/>
</dbReference>
<dbReference type="InterPro" id="IPR002008">
    <property type="entry name" value="DNA_pol_X_beta-like"/>
</dbReference>
<comment type="caution">
    <text evidence="11">The sequence shown here is derived from an EMBL/GenBank/DDBJ whole genome shotgun (WGS) entry which is preliminary data.</text>
</comment>
<dbReference type="PANTHER" id="PTHR11276">
    <property type="entry name" value="DNA POLYMERASE TYPE-X FAMILY MEMBER"/>
    <property type="match status" value="1"/>
</dbReference>
<dbReference type="PROSITE" id="PS00522">
    <property type="entry name" value="DNA_POLYMERASE_X"/>
    <property type="match status" value="1"/>
</dbReference>
<dbReference type="Pfam" id="PF14716">
    <property type="entry name" value="HHH_8"/>
    <property type="match status" value="1"/>
</dbReference>
<evidence type="ECO:0000256" key="8">
    <source>
        <dbReference type="RuleBase" id="RU366014"/>
    </source>
</evidence>
<keyword evidence="4 8" id="KW-0227">DNA damage</keyword>
<dbReference type="OrthoDB" id="205514at2759"/>
<name>A0A5N6JUP3_MONLA</name>
<dbReference type="FunFam" id="1.10.150.110:FF:000005">
    <property type="entry name" value="DNA polymerase POL4"/>
    <property type="match status" value="1"/>
</dbReference>
<dbReference type="EMBL" id="VIGI01000014">
    <property type="protein sequence ID" value="KAB8291681.1"/>
    <property type="molecule type" value="Genomic_DNA"/>
</dbReference>
<evidence type="ECO:0000313" key="12">
    <source>
        <dbReference type="Proteomes" id="UP000326757"/>
    </source>
</evidence>
<dbReference type="SMART" id="SM00483">
    <property type="entry name" value="POLXc"/>
    <property type="match status" value="1"/>
</dbReference>
<comment type="catalytic activity">
    <reaction evidence="7 8">
        <text>DNA(n) + a 2'-deoxyribonucleoside 5'-triphosphate = DNA(n+1) + diphosphate</text>
        <dbReference type="Rhea" id="RHEA:22508"/>
        <dbReference type="Rhea" id="RHEA-COMP:17339"/>
        <dbReference type="Rhea" id="RHEA-COMP:17340"/>
        <dbReference type="ChEBI" id="CHEBI:33019"/>
        <dbReference type="ChEBI" id="CHEBI:61560"/>
        <dbReference type="ChEBI" id="CHEBI:173112"/>
        <dbReference type="EC" id="2.7.7.7"/>
    </reaction>
</comment>
<dbReference type="Gene3D" id="3.30.210.10">
    <property type="entry name" value="DNA polymerase, thumb domain"/>
    <property type="match status" value="1"/>
</dbReference>
<evidence type="ECO:0000256" key="4">
    <source>
        <dbReference type="ARBA" id="ARBA00022763"/>
    </source>
</evidence>
<dbReference type="InterPro" id="IPR018944">
    <property type="entry name" value="DNA_pol_lambd_fingers_domain"/>
</dbReference>
<evidence type="ECO:0000256" key="9">
    <source>
        <dbReference type="SAM" id="MobiDB-lite"/>
    </source>
</evidence>
<gene>
    <name evidence="11" type="ORF">EYC80_006481</name>
</gene>
<dbReference type="Gene3D" id="3.30.460.10">
    <property type="entry name" value="Beta Polymerase, domain 2"/>
    <property type="match status" value="1"/>
</dbReference>
<dbReference type="InterPro" id="IPR002054">
    <property type="entry name" value="DNA-dir_DNA_pol_X"/>
</dbReference>
<comment type="similarity">
    <text evidence="1 8">Belongs to the DNA polymerase type-X family.</text>
</comment>
<dbReference type="InterPro" id="IPR010996">
    <property type="entry name" value="HHH_MUS81"/>
</dbReference>
<dbReference type="SUPFAM" id="SSF47802">
    <property type="entry name" value="DNA polymerase beta, N-terminal domain-like"/>
    <property type="match status" value="1"/>
</dbReference>
<feature type="region of interest" description="Disordered" evidence="9">
    <location>
        <begin position="519"/>
        <end position="542"/>
    </location>
</feature>
<dbReference type="Pfam" id="PF14791">
    <property type="entry name" value="DNA_pol_B_thumb"/>
    <property type="match status" value="1"/>
</dbReference>
<dbReference type="GO" id="GO:0006303">
    <property type="term" value="P:double-strand break repair via nonhomologous end joining"/>
    <property type="evidence" value="ECO:0007669"/>
    <property type="project" value="TreeGrafter"/>
</dbReference>
<organism evidence="11 12">
    <name type="scientific">Monilinia laxa</name>
    <name type="common">Brown rot fungus</name>
    <name type="synonym">Sclerotinia laxa</name>
    <dbReference type="NCBI Taxonomy" id="61186"/>
    <lineage>
        <taxon>Eukaryota</taxon>
        <taxon>Fungi</taxon>
        <taxon>Dikarya</taxon>
        <taxon>Ascomycota</taxon>
        <taxon>Pezizomycotina</taxon>
        <taxon>Leotiomycetes</taxon>
        <taxon>Helotiales</taxon>
        <taxon>Sclerotiniaceae</taxon>
        <taxon>Monilinia</taxon>
    </lineage>
</organism>
<feature type="compositionally biased region" description="Basic and acidic residues" evidence="9">
    <location>
        <begin position="519"/>
        <end position="539"/>
    </location>
</feature>
<proteinExistence type="inferred from homology"/>
<dbReference type="SUPFAM" id="SSF81301">
    <property type="entry name" value="Nucleotidyltransferase"/>
    <property type="match status" value="1"/>
</dbReference>
<dbReference type="Pfam" id="PF10391">
    <property type="entry name" value="DNA_pol_lambd_f"/>
    <property type="match status" value="1"/>
</dbReference>
<dbReference type="AlphaFoldDB" id="A0A5N6JUP3"/>
<dbReference type="InterPro" id="IPR001357">
    <property type="entry name" value="BRCT_dom"/>
</dbReference>
<dbReference type="PRINTS" id="PR00869">
    <property type="entry name" value="DNAPOLX"/>
</dbReference>
<keyword evidence="5 8" id="KW-0239">DNA-directed DNA polymerase</keyword>
<evidence type="ECO:0000256" key="3">
    <source>
        <dbReference type="ARBA" id="ARBA00022695"/>
    </source>
</evidence>
<evidence type="ECO:0000313" key="11">
    <source>
        <dbReference type="EMBL" id="KAB8291681.1"/>
    </source>
</evidence>
<dbReference type="InterPro" id="IPR022312">
    <property type="entry name" value="DNA_pol_X"/>
</dbReference>
<keyword evidence="3 8" id="KW-0548">Nucleotidyltransferase</keyword>
<comment type="function">
    <text evidence="8">DNA polymerase that functions in several pathways of DNA repair. Involved in base excision repair (BER) responsible for repair of lesions that give rise to abasic (AP) sites in DNA. Also contributes to DNA double-strand break repair by non-homologous end joining and homologous recombination. Has both template-dependent and template-independent (terminal transferase) DNA polymerase activities. Has also a 5'-deoxyribose-5-phosphate lyase (dRP lyase) activity.</text>
</comment>
<feature type="domain" description="BRCT" evidence="10">
    <location>
        <begin position="182"/>
        <end position="213"/>
    </location>
</feature>
<dbReference type="Gene3D" id="1.10.150.20">
    <property type="entry name" value="5' to 3' exonuclease, C-terminal subdomain"/>
    <property type="match status" value="1"/>
</dbReference>
<evidence type="ECO:0000256" key="7">
    <source>
        <dbReference type="ARBA" id="ARBA00049244"/>
    </source>
</evidence>
<protein>
    <recommendedName>
        <fullName evidence="8">DNA polymerase</fullName>
        <ecNumber evidence="8">2.7.7.7</ecNumber>
    </recommendedName>
</protein>
<dbReference type="GO" id="GO:0005634">
    <property type="term" value="C:nucleus"/>
    <property type="evidence" value="ECO:0007669"/>
    <property type="project" value="UniProtKB-SubCell"/>
</dbReference>
<keyword evidence="6 8" id="KW-0234">DNA repair</keyword>
<feature type="region of interest" description="Disordered" evidence="9">
    <location>
        <begin position="562"/>
        <end position="587"/>
    </location>
</feature>
<evidence type="ECO:0000259" key="10">
    <source>
        <dbReference type="PROSITE" id="PS50172"/>
    </source>
</evidence>
<dbReference type="InterPro" id="IPR037160">
    <property type="entry name" value="DNA_Pol_thumb_sf"/>
</dbReference>
<dbReference type="PRINTS" id="PR00870">
    <property type="entry name" value="DNAPOLXBETA"/>
</dbReference>
<dbReference type="GO" id="GO:0046872">
    <property type="term" value="F:metal ion binding"/>
    <property type="evidence" value="ECO:0007669"/>
    <property type="project" value="UniProtKB-UniRule"/>
</dbReference>
<dbReference type="GO" id="GO:0003887">
    <property type="term" value="F:DNA-directed DNA polymerase activity"/>
    <property type="evidence" value="ECO:0007669"/>
    <property type="project" value="UniProtKB-UniRule"/>
</dbReference>
<sequence length="681" mass="77389">MSSSLRFPSAYVFGFLFSDHERKELEDELEAIGVLRYTIQEAEIGLTKISTKARVKYELRKMKVMMVDVTDIEGKAEKVKEANVEVKEEVGKKRKAETGKKKVRKITLNEYGNEIVELSSNEEEVAGLEEEKVKSLDVARKKLKSADGTSSPAPIGSKYAVDPLEIQEDLEVSTALKVPDNEKFSNTFKVLKVNWYLDSIRKGTLLPMENYLIYEGRKTTELPRFLPPDLLARAAANSEGYVTYNHHDRHQKSSNPLTRPTLLTQTTSEHDDPEHFPPLPEYLKSTYSCERPTPLTSPNDDFITQLKSIKLKRLLDADPIGVRAYSSSIASIAAYPYPLTSPKGITRLPSCDQKLASLFLEYQTTGTISEAHEFQTNPRMHILRLFYNIWGVGETTAREFHDKNAWRDLDDIVEYGWDKLSRVQQIGVKYYDEFLLPIPRAEVEAIGAIVLAEARKIDPGYQMVIVGGYRRGKTESGDVDIMLTHPDEKRTLNILSELTGRLEDLGWITNILRESHANSERGQRALEIRPGRGEKREGKSTGFDSLDKSLVVWQEIDYATSCPQLPSHPPSPSVPRPPEQAKNHNPHRRVDIIITPWKTAGVAIIGWSGGTTFQRDLRRYLKDKKGWRFDSSGVRDMKTGDRIDLEGDVKGDWNGVLREKEMTVFEKCGLEWREPWERCTG</sequence>
<dbReference type="InterPro" id="IPR043519">
    <property type="entry name" value="NT_sf"/>
</dbReference>
<evidence type="ECO:0000256" key="5">
    <source>
        <dbReference type="ARBA" id="ARBA00022932"/>
    </source>
</evidence>
<comment type="subcellular location">
    <subcellularLocation>
        <location evidence="8">Nucleus</location>
    </subcellularLocation>
</comment>
<dbReference type="InterPro" id="IPR027421">
    <property type="entry name" value="DNA_pol_lamdba_lyase_dom_sf"/>
</dbReference>
<dbReference type="GO" id="GO:0003677">
    <property type="term" value="F:DNA binding"/>
    <property type="evidence" value="ECO:0007669"/>
    <property type="project" value="UniProtKB-UniRule"/>
</dbReference>
<keyword evidence="2 8" id="KW-0808">Transferase</keyword>
<dbReference type="EC" id="2.7.7.7" evidence="8"/>
<dbReference type="Pfam" id="PF14792">
    <property type="entry name" value="DNA_pol_B_palm"/>
    <property type="match status" value="1"/>
</dbReference>
<dbReference type="Gene3D" id="1.10.150.110">
    <property type="entry name" value="DNA polymerase beta, N-terminal domain-like"/>
    <property type="match status" value="1"/>
</dbReference>
<dbReference type="CDD" id="cd00141">
    <property type="entry name" value="NT_POLXc"/>
    <property type="match status" value="1"/>
</dbReference>